<protein>
    <submittedName>
        <fullName evidence="2">Uncharacterized protein</fullName>
    </submittedName>
</protein>
<evidence type="ECO:0000313" key="2">
    <source>
        <dbReference type="EMBL" id="KAK9702131.1"/>
    </source>
</evidence>
<evidence type="ECO:0000256" key="1">
    <source>
        <dbReference type="SAM" id="Coils"/>
    </source>
</evidence>
<organism evidence="2 3">
    <name type="scientific">Popillia japonica</name>
    <name type="common">Japanese beetle</name>
    <dbReference type="NCBI Taxonomy" id="7064"/>
    <lineage>
        <taxon>Eukaryota</taxon>
        <taxon>Metazoa</taxon>
        <taxon>Ecdysozoa</taxon>
        <taxon>Arthropoda</taxon>
        <taxon>Hexapoda</taxon>
        <taxon>Insecta</taxon>
        <taxon>Pterygota</taxon>
        <taxon>Neoptera</taxon>
        <taxon>Endopterygota</taxon>
        <taxon>Coleoptera</taxon>
        <taxon>Polyphaga</taxon>
        <taxon>Scarabaeiformia</taxon>
        <taxon>Scarabaeidae</taxon>
        <taxon>Rutelinae</taxon>
        <taxon>Popillia</taxon>
    </lineage>
</organism>
<evidence type="ECO:0000313" key="3">
    <source>
        <dbReference type="Proteomes" id="UP001458880"/>
    </source>
</evidence>
<keyword evidence="3" id="KW-1185">Reference proteome</keyword>
<feature type="coiled-coil region" evidence="1">
    <location>
        <begin position="3"/>
        <end position="51"/>
    </location>
</feature>
<comment type="caution">
    <text evidence="2">The sequence shown here is derived from an EMBL/GenBank/DDBJ whole genome shotgun (WGS) entry which is preliminary data.</text>
</comment>
<reference evidence="2 3" key="1">
    <citation type="journal article" date="2024" name="BMC Genomics">
        <title>De novo assembly and annotation of Popillia japonica's genome with initial clues to its potential as an invasive pest.</title>
        <authorList>
            <person name="Cucini C."/>
            <person name="Boschi S."/>
            <person name="Funari R."/>
            <person name="Cardaioli E."/>
            <person name="Iannotti N."/>
            <person name="Marturano G."/>
            <person name="Paoli F."/>
            <person name="Bruttini M."/>
            <person name="Carapelli A."/>
            <person name="Frati F."/>
            <person name="Nardi F."/>
        </authorList>
    </citation>
    <scope>NUCLEOTIDE SEQUENCE [LARGE SCALE GENOMIC DNA]</scope>
    <source>
        <strain evidence="2">DMR45628</strain>
    </source>
</reference>
<dbReference type="Proteomes" id="UP001458880">
    <property type="component" value="Unassembled WGS sequence"/>
</dbReference>
<dbReference type="AlphaFoldDB" id="A0AAW1JFU8"/>
<gene>
    <name evidence="2" type="ORF">QE152_g30147</name>
</gene>
<sequence length="83" mass="9808">MLLFSFNNEIKRLQQENSALKEKVEALDKKNQIVEKELREVKNEMEFLKKKSKENNVVVSGVEIKYEDPLQIKEQIQSLTPME</sequence>
<accession>A0AAW1JFU8</accession>
<keyword evidence="1" id="KW-0175">Coiled coil</keyword>
<dbReference type="EMBL" id="JASPKY010000399">
    <property type="protein sequence ID" value="KAK9702131.1"/>
    <property type="molecule type" value="Genomic_DNA"/>
</dbReference>
<proteinExistence type="predicted"/>
<name>A0AAW1JFU8_POPJA</name>